<dbReference type="PANTHER" id="PTHR10155">
    <property type="entry name" value="PHOSPHATIDYLINOSITOL 3-KINASE REGULATORY SUBUNIT"/>
    <property type="match status" value="1"/>
</dbReference>
<dbReference type="AlphaFoldDB" id="A0A0A9YZI6"/>
<dbReference type="PROSITE" id="PS50001">
    <property type="entry name" value="SH2"/>
    <property type="match status" value="1"/>
</dbReference>
<feature type="domain" description="SOCS box" evidence="7">
    <location>
        <begin position="248"/>
        <end position="298"/>
    </location>
</feature>
<keyword evidence="2" id="KW-0734">Signal transduction inhibitor</keyword>
<dbReference type="InterPro" id="IPR036860">
    <property type="entry name" value="SH2_dom_sf"/>
</dbReference>
<dbReference type="EMBL" id="GBHO01005161">
    <property type="protein sequence ID" value="JAG38443.1"/>
    <property type="molecule type" value="Transcribed_RNA"/>
</dbReference>
<evidence type="ECO:0000256" key="4">
    <source>
        <dbReference type="ARBA" id="ARBA00022999"/>
    </source>
</evidence>
<dbReference type="GO" id="GO:0046854">
    <property type="term" value="P:phosphatidylinositol phosphate biosynthetic process"/>
    <property type="evidence" value="ECO:0007669"/>
    <property type="project" value="TreeGrafter"/>
</dbReference>
<name>A0A0A9YZI6_LYGHE</name>
<reference evidence="8" key="1">
    <citation type="journal article" date="2014" name="PLoS ONE">
        <title>Transcriptome-Based Identification of ABC Transporters in the Western Tarnished Plant Bug Lygus hesperus.</title>
        <authorList>
            <person name="Hull J.J."/>
            <person name="Chaney K."/>
            <person name="Geib S.M."/>
            <person name="Fabrick J.A."/>
            <person name="Brent C.S."/>
            <person name="Walsh D."/>
            <person name="Lavine L.C."/>
        </authorList>
    </citation>
    <scope>NUCLEOTIDE SEQUENCE</scope>
</reference>
<protein>
    <submittedName>
        <fullName evidence="8">Suppressor of cytokine signaling 2</fullName>
    </submittedName>
</protein>
<evidence type="ECO:0000313" key="8">
    <source>
        <dbReference type="EMBL" id="JAG38442.1"/>
    </source>
</evidence>
<dbReference type="EMBL" id="GDHC01001396">
    <property type="protein sequence ID" value="JAQ17233.1"/>
    <property type="molecule type" value="Transcribed_RNA"/>
</dbReference>
<evidence type="ECO:0000259" key="7">
    <source>
        <dbReference type="PROSITE" id="PS50225"/>
    </source>
</evidence>
<sequence>MAPHTMMDYANQEWGLVMLTSCPRCQHTFRSPCCGPCCPSYPAQHAACPTTVGPTRCTTSAHASTISLSGGCFSARNLSPGSCCGGPRSPDPSPSLPLSFVLPSPPINPKPHVPLALHNASDLDLQRLSVTLRCLKSSGWYYEGLTWQESITLLAPTAPGTFLVRESSNPSYLFSLSVQAEKGPTSVRIHYVNGYFRLDAEPSILPAVPLFDCVVKMIEYYIYTSQEPKSNRDLVFLDRSGAKYSSILLRRPLLRQAAPLQHLARLKVNELQKNGDTVPNLHVLPSTLRHYLKEYPYAH</sequence>
<evidence type="ECO:0000313" key="10">
    <source>
        <dbReference type="EMBL" id="JAG38444.1"/>
    </source>
</evidence>
<dbReference type="Pfam" id="PF00017">
    <property type="entry name" value="SH2"/>
    <property type="match status" value="1"/>
</dbReference>
<dbReference type="SUPFAM" id="SSF158235">
    <property type="entry name" value="SOCS box-like"/>
    <property type="match status" value="1"/>
</dbReference>
<feature type="domain" description="SH2" evidence="6">
    <location>
        <begin position="140"/>
        <end position="253"/>
    </location>
</feature>
<dbReference type="EMBL" id="GDHC01006644">
    <property type="protein sequence ID" value="JAQ11985.1"/>
    <property type="molecule type" value="Transcribed_RNA"/>
</dbReference>
<dbReference type="Gene3D" id="3.30.505.10">
    <property type="entry name" value="SH2 domain"/>
    <property type="match status" value="1"/>
</dbReference>
<dbReference type="SMART" id="SM00252">
    <property type="entry name" value="SH2"/>
    <property type="match status" value="1"/>
</dbReference>
<accession>A0A0A9YZI6</accession>
<reference evidence="12" key="4">
    <citation type="journal article" date="2016" name="Gigascience">
        <title>De novo construction of an expanded transcriptome assembly for the western tarnished plant bug, Lygus hesperus.</title>
        <authorList>
            <person name="Tassone E.E."/>
            <person name="Geib S.M."/>
            <person name="Hall B."/>
            <person name="Fabrick J.A."/>
            <person name="Brent C.S."/>
            <person name="Hull J.J."/>
        </authorList>
    </citation>
    <scope>NUCLEOTIDE SEQUENCE</scope>
</reference>
<dbReference type="PANTHER" id="PTHR10155:SF16">
    <property type="entry name" value="SUPPRESSOR OF CYTOKINE SIGNALING 2"/>
    <property type="match status" value="1"/>
</dbReference>
<keyword evidence="3" id="KW-0833">Ubl conjugation pathway</keyword>
<evidence type="ECO:0000313" key="11">
    <source>
        <dbReference type="EMBL" id="JAG51003.1"/>
    </source>
</evidence>
<reference evidence="8" key="2">
    <citation type="submission" date="2014-07" db="EMBL/GenBank/DDBJ databases">
        <authorList>
            <person name="Hull J."/>
        </authorList>
    </citation>
    <scope>NUCLEOTIDE SEQUENCE</scope>
</reference>
<dbReference type="EMBL" id="GBRD01014823">
    <property type="protein sequence ID" value="JAG51003.1"/>
    <property type="molecule type" value="Transcribed_RNA"/>
</dbReference>
<dbReference type="InterPro" id="IPR000980">
    <property type="entry name" value="SH2"/>
</dbReference>
<dbReference type="GO" id="GO:0009968">
    <property type="term" value="P:negative regulation of signal transduction"/>
    <property type="evidence" value="ECO:0007669"/>
    <property type="project" value="UniProtKB-KW"/>
</dbReference>
<gene>
    <name evidence="8" type="primary">SOCS2_0</name>
    <name evidence="10" type="synonym">SOCS2_1</name>
    <name evidence="9" type="synonym">SOCS2_2</name>
    <name evidence="8" type="ORF">CM83_88397</name>
    <name evidence="10" type="ORF">CM83_88401</name>
    <name evidence="9" type="ORF">CM83_88405</name>
    <name evidence="12" type="ORF">g.86940</name>
    <name evidence="13" type="ORF">g.86944</name>
</gene>
<evidence type="ECO:0000313" key="13">
    <source>
        <dbReference type="EMBL" id="JAQ17233.1"/>
    </source>
</evidence>
<dbReference type="EMBL" id="GBHO01005160">
    <property type="protein sequence ID" value="JAG38444.1"/>
    <property type="molecule type" value="Transcribed_RNA"/>
</dbReference>
<evidence type="ECO:0000313" key="9">
    <source>
        <dbReference type="EMBL" id="JAG38443.1"/>
    </source>
</evidence>
<dbReference type="GO" id="GO:0005942">
    <property type="term" value="C:phosphatidylinositol 3-kinase complex"/>
    <property type="evidence" value="ECO:0007669"/>
    <property type="project" value="TreeGrafter"/>
</dbReference>
<evidence type="ECO:0000259" key="6">
    <source>
        <dbReference type="PROSITE" id="PS50001"/>
    </source>
</evidence>
<proteinExistence type="predicted"/>
<evidence type="ECO:0000256" key="5">
    <source>
        <dbReference type="PROSITE-ProRule" id="PRU00191"/>
    </source>
</evidence>
<organism evidence="8">
    <name type="scientific">Lygus hesperus</name>
    <name type="common">Western plant bug</name>
    <dbReference type="NCBI Taxonomy" id="30085"/>
    <lineage>
        <taxon>Eukaryota</taxon>
        <taxon>Metazoa</taxon>
        <taxon>Ecdysozoa</taxon>
        <taxon>Arthropoda</taxon>
        <taxon>Hexapoda</taxon>
        <taxon>Insecta</taxon>
        <taxon>Pterygota</taxon>
        <taxon>Neoptera</taxon>
        <taxon>Paraneoptera</taxon>
        <taxon>Hemiptera</taxon>
        <taxon>Heteroptera</taxon>
        <taxon>Panheteroptera</taxon>
        <taxon>Cimicomorpha</taxon>
        <taxon>Miridae</taxon>
        <taxon>Mirini</taxon>
        <taxon>Lygus</taxon>
    </lineage>
</organism>
<dbReference type="EMBL" id="GBHO01005162">
    <property type="protein sequence ID" value="JAG38442.1"/>
    <property type="molecule type" value="Transcribed_RNA"/>
</dbReference>
<dbReference type="InterPro" id="IPR001496">
    <property type="entry name" value="SOCS_box"/>
</dbReference>
<dbReference type="GO" id="GO:0046935">
    <property type="term" value="F:1-phosphatidylinositol-3-kinase regulator activity"/>
    <property type="evidence" value="ECO:0007669"/>
    <property type="project" value="TreeGrafter"/>
</dbReference>
<dbReference type="GO" id="GO:0035556">
    <property type="term" value="P:intracellular signal transduction"/>
    <property type="evidence" value="ECO:0007669"/>
    <property type="project" value="InterPro"/>
</dbReference>
<evidence type="ECO:0000256" key="1">
    <source>
        <dbReference type="ARBA" id="ARBA00022604"/>
    </source>
</evidence>
<dbReference type="SUPFAM" id="SSF55550">
    <property type="entry name" value="SH2 domain"/>
    <property type="match status" value="1"/>
</dbReference>
<reference evidence="11" key="3">
    <citation type="submission" date="2014-09" db="EMBL/GenBank/DDBJ databases">
        <authorList>
            <person name="Magalhaes I.L.F."/>
            <person name="Oliveira U."/>
            <person name="Santos F.R."/>
            <person name="Vidigal T.H.D.A."/>
            <person name="Brescovit A.D."/>
            <person name="Santos A.J."/>
        </authorList>
    </citation>
    <scope>NUCLEOTIDE SEQUENCE</scope>
</reference>
<evidence type="ECO:0000256" key="3">
    <source>
        <dbReference type="ARBA" id="ARBA00022786"/>
    </source>
</evidence>
<dbReference type="PROSITE" id="PS50225">
    <property type="entry name" value="SOCS"/>
    <property type="match status" value="1"/>
</dbReference>
<dbReference type="CDD" id="cd09923">
    <property type="entry name" value="SH2_SOCS_family"/>
    <property type="match status" value="1"/>
</dbReference>
<keyword evidence="4 5" id="KW-0727">SH2 domain</keyword>
<evidence type="ECO:0000313" key="12">
    <source>
        <dbReference type="EMBL" id="JAQ11985.1"/>
    </source>
</evidence>
<evidence type="ECO:0000256" key="2">
    <source>
        <dbReference type="ARBA" id="ARBA00022700"/>
    </source>
</evidence>
<keyword evidence="1" id="KW-0341">Growth regulation</keyword>
<dbReference type="InterPro" id="IPR036036">
    <property type="entry name" value="SOCS_box-like_dom_sf"/>
</dbReference>